<evidence type="ECO:0000313" key="1">
    <source>
        <dbReference type="EMBL" id="RHN74856.1"/>
    </source>
</evidence>
<dbReference type="AlphaFoldDB" id="A0A396J9B1"/>
<dbReference type="PANTHER" id="PTHR37610">
    <property type="entry name" value="CCHC-TYPE DOMAIN-CONTAINING PROTEIN"/>
    <property type="match status" value="1"/>
</dbReference>
<dbReference type="PANTHER" id="PTHR37610:SF97">
    <property type="entry name" value="RETROTRANSPOSON GAG DOMAIN-CONTAINING PROTEIN"/>
    <property type="match status" value="1"/>
</dbReference>
<comment type="caution">
    <text evidence="1">The sequence shown here is derived from an EMBL/GenBank/DDBJ whole genome shotgun (WGS) entry which is preliminary data.</text>
</comment>
<dbReference type="EMBL" id="PSQE01000002">
    <property type="protein sequence ID" value="RHN74856.1"/>
    <property type="molecule type" value="Genomic_DNA"/>
</dbReference>
<accession>A0A396J9B1</accession>
<reference evidence="1" key="1">
    <citation type="journal article" date="2018" name="Nat. Plants">
        <title>Whole-genome landscape of Medicago truncatula symbiotic genes.</title>
        <authorList>
            <person name="Pecrix Y."/>
            <person name="Gamas P."/>
            <person name="Carrere S."/>
        </authorList>
    </citation>
    <scope>NUCLEOTIDE SEQUENCE</scope>
    <source>
        <tissue evidence="1">Leaves</tissue>
    </source>
</reference>
<sequence length="72" mass="8477">MRRAFGAKSKFDFVDGSIHVSTGFDPSFKSWNRCNMLVHLWIMNYLDESIAHHIVFLENAIDVWNELKQKFS</sequence>
<dbReference type="Proteomes" id="UP000265566">
    <property type="component" value="Chromosome 2"/>
</dbReference>
<gene>
    <name evidence="1" type="ORF">MtrunA17_Chr2g0314851</name>
</gene>
<organism evidence="1">
    <name type="scientific">Medicago truncatula</name>
    <name type="common">Barrel medic</name>
    <name type="synonym">Medicago tribuloides</name>
    <dbReference type="NCBI Taxonomy" id="3880"/>
    <lineage>
        <taxon>Eukaryota</taxon>
        <taxon>Viridiplantae</taxon>
        <taxon>Streptophyta</taxon>
        <taxon>Embryophyta</taxon>
        <taxon>Tracheophyta</taxon>
        <taxon>Spermatophyta</taxon>
        <taxon>Magnoliopsida</taxon>
        <taxon>eudicotyledons</taxon>
        <taxon>Gunneridae</taxon>
        <taxon>Pentapetalae</taxon>
        <taxon>rosids</taxon>
        <taxon>fabids</taxon>
        <taxon>Fabales</taxon>
        <taxon>Fabaceae</taxon>
        <taxon>Papilionoideae</taxon>
        <taxon>50 kb inversion clade</taxon>
        <taxon>NPAAA clade</taxon>
        <taxon>Hologalegina</taxon>
        <taxon>IRL clade</taxon>
        <taxon>Trifolieae</taxon>
        <taxon>Medicago</taxon>
    </lineage>
</organism>
<evidence type="ECO:0008006" key="2">
    <source>
        <dbReference type="Google" id="ProtNLM"/>
    </source>
</evidence>
<dbReference type="Gramene" id="rna10984">
    <property type="protein sequence ID" value="RHN74856.1"/>
    <property type="gene ID" value="gene10984"/>
</dbReference>
<proteinExistence type="predicted"/>
<protein>
    <recommendedName>
        <fullName evidence="2">Retrotransposon Copia-like N-terminal domain-containing protein</fullName>
    </recommendedName>
</protein>
<name>A0A396J9B1_MEDTR</name>